<dbReference type="PANTHER" id="PTHR10067:SF17">
    <property type="entry name" value="PHOSPHATIDYLSERINE DECARBOXYLASE PROENZYME 2"/>
    <property type="match status" value="1"/>
</dbReference>
<keyword evidence="1" id="KW-0210">Decarboxylase</keyword>
<evidence type="ECO:0000256" key="3">
    <source>
        <dbReference type="ARBA" id="ARBA00023239"/>
    </source>
</evidence>
<keyword evidence="3 5" id="KW-0456">Lyase</keyword>
<dbReference type="InterPro" id="IPR003817">
    <property type="entry name" value="PS_Dcarbxylase"/>
</dbReference>
<dbReference type="GO" id="GO:0004609">
    <property type="term" value="F:phosphatidylserine decarboxylase activity"/>
    <property type="evidence" value="ECO:0007669"/>
    <property type="project" value="UniProtKB-EC"/>
</dbReference>
<evidence type="ECO:0000256" key="1">
    <source>
        <dbReference type="ARBA" id="ARBA00022793"/>
    </source>
</evidence>
<accession>A0A517M9B8</accession>
<dbReference type="EMBL" id="CP036262">
    <property type="protein sequence ID" value="QDS91472.1"/>
    <property type="molecule type" value="Genomic_DNA"/>
</dbReference>
<evidence type="ECO:0000256" key="4">
    <source>
        <dbReference type="ARBA" id="ARBA00023317"/>
    </source>
</evidence>
<organism evidence="5 6">
    <name type="scientific">Roseimaritima multifibrata</name>
    <dbReference type="NCBI Taxonomy" id="1930274"/>
    <lineage>
        <taxon>Bacteria</taxon>
        <taxon>Pseudomonadati</taxon>
        <taxon>Planctomycetota</taxon>
        <taxon>Planctomycetia</taxon>
        <taxon>Pirellulales</taxon>
        <taxon>Pirellulaceae</taxon>
        <taxon>Roseimaritima</taxon>
    </lineage>
</organism>
<dbReference type="Pfam" id="PF02666">
    <property type="entry name" value="PS_Dcarbxylase"/>
    <property type="match status" value="1"/>
</dbReference>
<sequence length="303" mass="34009">MNAIQTSDPITYFNRYSGELEQEEIYGESFLRWTYQSFPGQIALAVAAKRVWFSKWYGRRMDSAVSREKVLPFIKTYGLDPAEFLDPPESFQTFNEFFYRKLKPAARPIDAAVDSLVFPADGRQLVVPDISQADGFWVKGQRMDLARLLGSRELAERYQHGSLLISRLCPVDYHRYHFPIAGTAGAAKMIPGSLSSVSPIALRKRLAILWENKRTLTEIQTATMGTVLMIEVGAACVGGIHQTFSPGAVAKGDDKGYFTFGGSMTMVLMEPKRIRFSDDLLEHSAQQREVYARMGDVAGHMVD</sequence>
<dbReference type="KEGG" id="rml:FF011L_02020"/>
<dbReference type="RefSeq" id="WP_246109652.1">
    <property type="nucleotide sequence ID" value="NZ_CP036262.1"/>
</dbReference>
<keyword evidence="6" id="KW-1185">Reference proteome</keyword>
<evidence type="ECO:0000313" key="6">
    <source>
        <dbReference type="Proteomes" id="UP000320672"/>
    </source>
</evidence>
<dbReference type="PANTHER" id="PTHR10067">
    <property type="entry name" value="PHOSPHATIDYLSERINE DECARBOXYLASE"/>
    <property type="match status" value="1"/>
</dbReference>
<proteinExistence type="predicted"/>
<dbReference type="AlphaFoldDB" id="A0A517M9B8"/>
<dbReference type="Proteomes" id="UP000320672">
    <property type="component" value="Chromosome"/>
</dbReference>
<keyword evidence="2" id="KW-0865">Zymogen</keyword>
<reference evidence="5 6" key="1">
    <citation type="submission" date="2019-02" db="EMBL/GenBank/DDBJ databases">
        <title>Deep-cultivation of Planctomycetes and their phenomic and genomic characterization uncovers novel biology.</title>
        <authorList>
            <person name="Wiegand S."/>
            <person name="Jogler M."/>
            <person name="Boedeker C."/>
            <person name="Pinto D."/>
            <person name="Vollmers J."/>
            <person name="Rivas-Marin E."/>
            <person name="Kohn T."/>
            <person name="Peeters S.H."/>
            <person name="Heuer A."/>
            <person name="Rast P."/>
            <person name="Oberbeckmann S."/>
            <person name="Bunk B."/>
            <person name="Jeske O."/>
            <person name="Meyerdierks A."/>
            <person name="Storesund J.E."/>
            <person name="Kallscheuer N."/>
            <person name="Luecker S."/>
            <person name="Lage O.M."/>
            <person name="Pohl T."/>
            <person name="Merkel B.J."/>
            <person name="Hornburger P."/>
            <person name="Mueller R.-W."/>
            <person name="Bruemmer F."/>
            <person name="Labrenz M."/>
            <person name="Spormann A.M."/>
            <person name="Op den Camp H."/>
            <person name="Overmann J."/>
            <person name="Amann R."/>
            <person name="Jetten M.S.M."/>
            <person name="Mascher T."/>
            <person name="Medema M.H."/>
            <person name="Devos D.P."/>
            <person name="Kaster A.-K."/>
            <person name="Ovreas L."/>
            <person name="Rohde M."/>
            <person name="Galperin M.Y."/>
            <person name="Jogler C."/>
        </authorList>
    </citation>
    <scope>NUCLEOTIDE SEQUENCE [LARGE SCALE GENOMIC DNA]</scope>
    <source>
        <strain evidence="5 6">FF011L</strain>
    </source>
</reference>
<evidence type="ECO:0000313" key="5">
    <source>
        <dbReference type="EMBL" id="QDS91472.1"/>
    </source>
</evidence>
<dbReference type="EC" id="4.1.1.65" evidence="5"/>
<gene>
    <name evidence="5" type="primary">psd</name>
    <name evidence="5" type="ORF">FF011L_02020</name>
</gene>
<evidence type="ECO:0000256" key="2">
    <source>
        <dbReference type="ARBA" id="ARBA00023145"/>
    </source>
</evidence>
<name>A0A517M9B8_9BACT</name>
<keyword evidence="4" id="KW-0670">Pyruvate</keyword>
<protein>
    <submittedName>
        <fullName evidence="5">Phosphatidylserine decarboxylase proenzyme</fullName>
        <ecNumber evidence="5">4.1.1.65</ecNumber>
    </submittedName>
</protein>
<dbReference type="GO" id="GO:0008654">
    <property type="term" value="P:phospholipid biosynthetic process"/>
    <property type="evidence" value="ECO:0007669"/>
    <property type="project" value="InterPro"/>
</dbReference>